<keyword evidence="12" id="KW-0862">Zinc</keyword>
<keyword evidence="20" id="KW-1185">Reference proteome</keyword>
<dbReference type="EC" id="2.3.2.27" evidence="4"/>
<dbReference type="FunFam" id="3.30.40.10:FF:000909">
    <property type="entry name" value="E3 ubiquitin-protein ligase SP1"/>
    <property type="match status" value="1"/>
</dbReference>
<dbReference type="OrthoDB" id="66726at2759"/>
<evidence type="ECO:0000256" key="14">
    <source>
        <dbReference type="ARBA" id="ARBA00023136"/>
    </source>
</evidence>
<evidence type="ECO:0000256" key="6">
    <source>
        <dbReference type="ARBA" id="ARBA00022640"/>
    </source>
</evidence>
<keyword evidence="8" id="KW-0812">Transmembrane</keyword>
<organism evidence="19 20">
    <name type="scientific">Zingiber officinale</name>
    <name type="common">Ginger</name>
    <name type="synonym">Amomum zingiber</name>
    <dbReference type="NCBI Taxonomy" id="94328"/>
    <lineage>
        <taxon>Eukaryota</taxon>
        <taxon>Viridiplantae</taxon>
        <taxon>Streptophyta</taxon>
        <taxon>Embryophyta</taxon>
        <taxon>Tracheophyta</taxon>
        <taxon>Spermatophyta</taxon>
        <taxon>Magnoliopsida</taxon>
        <taxon>Liliopsida</taxon>
        <taxon>Zingiberales</taxon>
        <taxon>Zingiberaceae</taxon>
        <taxon>Zingiber</taxon>
    </lineage>
</organism>
<feature type="signal peptide" evidence="16">
    <location>
        <begin position="1"/>
        <end position="24"/>
    </location>
</feature>
<dbReference type="PANTHER" id="PTHR47568:SF2">
    <property type="entry name" value="E3 UBIQUITIN-PROTEIN LIGASE SP1-RELATED"/>
    <property type="match status" value="1"/>
</dbReference>
<evidence type="ECO:0000256" key="4">
    <source>
        <dbReference type="ARBA" id="ARBA00012483"/>
    </source>
</evidence>
<comment type="catalytic activity">
    <reaction evidence="1">
        <text>S-ubiquitinyl-[E2 ubiquitin-conjugating enzyme]-L-cysteine + [acceptor protein]-L-lysine = [E2 ubiquitin-conjugating enzyme]-L-cysteine + N(6)-ubiquitinyl-[acceptor protein]-L-lysine.</text>
        <dbReference type="EC" id="2.3.2.27"/>
    </reaction>
</comment>
<dbReference type="Pfam" id="PF13920">
    <property type="entry name" value="zf-C3HC4_3"/>
    <property type="match status" value="1"/>
</dbReference>
<protein>
    <recommendedName>
        <fullName evidence="4">RING-type E3 ubiquitin transferase</fullName>
        <ecNumber evidence="4">2.3.2.27</ecNumber>
    </recommendedName>
</protein>
<dbReference type="EMBL" id="JACMSC010000011">
    <property type="protein sequence ID" value="KAG6498821.1"/>
    <property type="molecule type" value="Genomic_DNA"/>
</dbReference>
<evidence type="ECO:0000256" key="16">
    <source>
        <dbReference type="SAM" id="SignalP"/>
    </source>
</evidence>
<dbReference type="GO" id="GO:0009707">
    <property type="term" value="C:chloroplast outer membrane"/>
    <property type="evidence" value="ECO:0007669"/>
    <property type="project" value="UniProtKB-SubCell"/>
</dbReference>
<evidence type="ECO:0000256" key="11">
    <source>
        <dbReference type="ARBA" id="ARBA00022786"/>
    </source>
</evidence>
<evidence type="ECO:0000256" key="15">
    <source>
        <dbReference type="PROSITE-ProRule" id="PRU00175"/>
    </source>
</evidence>
<evidence type="ECO:0000256" key="2">
    <source>
        <dbReference type="ARBA" id="ARBA00004396"/>
    </source>
</evidence>
<dbReference type="GO" id="GO:0008270">
    <property type="term" value="F:zinc ion binding"/>
    <property type="evidence" value="ECO:0007669"/>
    <property type="project" value="UniProtKB-KW"/>
</dbReference>
<evidence type="ECO:0000313" key="20">
    <source>
        <dbReference type="Proteomes" id="UP000734854"/>
    </source>
</evidence>
<evidence type="ECO:0000256" key="1">
    <source>
        <dbReference type="ARBA" id="ARBA00000900"/>
    </source>
</evidence>
<dbReference type="Pfam" id="PF12483">
    <property type="entry name" value="GIDE"/>
    <property type="match status" value="1"/>
</dbReference>
<sequence>MIPWSGLGCCASAAALWLLGRSSGRDADALRSVTRVNQLKDLAILLDTACKVVPLVITVTGRVGAETPINCEQSGLRGVIVEETAEQHFLKHNDAGSWIQDSAMMLSLSKEVPWFLDDGTGRVYVVGARGATGLVLTVASEVFEESGRSLVRGTLDYLQGLKMLGVKRTERILPTGTALTIVGEAAKDDVGKIRIQRPEKGPFYISPKNIDQLIANLGKWARWYKIASTGFTVVGIFLLAKHALQHVLEKRRRWELQKRVLAAAAAQQARKSEGMNQESEKEPDNAKKENLALDICVICLEQEYNAVFVPCGHMCCCTTCSVHLMSCPLCRKRIDQVVKTFRH</sequence>
<dbReference type="PANTHER" id="PTHR47568">
    <property type="match status" value="1"/>
</dbReference>
<dbReference type="PROSITE" id="PS50089">
    <property type="entry name" value="ZF_RING_2"/>
    <property type="match status" value="1"/>
</dbReference>
<gene>
    <name evidence="19" type="ORF">ZIOFF_038570</name>
    <name evidence="18" type="ORF">ZIOFF_042642</name>
</gene>
<evidence type="ECO:0000259" key="17">
    <source>
        <dbReference type="PROSITE" id="PS50089"/>
    </source>
</evidence>
<keyword evidence="9" id="KW-0479">Metal-binding</keyword>
<dbReference type="FunFam" id="1.10.1170.10:FF:000002">
    <property type="entry name" value="Baculoviral IAP repeat containing 7"/>
    <property type="match status" value="1"/>
</dbReference>
<evidence type="ECO:0000256" key="13">
    <source>
        <dbReference type="ARBA" id="ARBA00022989"/>
    </source>
</evidence>
<dbReference type="CDD" id="cd16515">
    <property type="entry name" value="RING-HC_LRSAM1"/>
    <property type="match status" value="1"/>
</dbReference>
<keyword evidence="14" id="KW-0472">Membrane</keyword>
<keyword evidence="13" id="KW-1133">Transmembrane helix</keyword>
<evidence type="ECO:0000256" key="10">
    <source>
        <dbReference type="ARBA" id="ARBA00022771"/>
    </source>
</evidence>
<evidence type="ECO:0000256" key="7">
    <source>
        <dbReference type="ARBA" id="ARBA00022679"/>
    </source>
</evidence>
<keyword evidence="10 15" id="KW-0863">Zinc-finger</keyword>
<keyword evidence="16" id="KW-0732">Signal</keyword>
<comment type="pathway">
    <text evidence="3">Protein modification; protein ubiquitination.</text>
</comment>
<keyword evidence="5" id="KW-0150">Chloroplast</keyword>
<evidence type="ECO:0000256" key="5">
    <source>
        <dbReference type="ARBA" id="ARBA00022528"/>
    </source>
</evidence>
<evidence type="ECO:0000313" key="18">
    <source>
        <dbReference type="EMBL" id="KAG6494860.1"/>
    </source>
</evidence>
<feature type="domain" description="RING-type" evidence="17">
    <location>
        <begin position="296"/>
        <end position="331"/>
    </location>
</feature>
<name>A0A8J5L2D5_ZINOF</name>
<reference evidence="19 20" key="1">
    <citation type="submission" date="2020-08" db="EMBL/GenBank/DDBJ databases">
        <title>Plant Genome Project.</title>
        <authorList>
            <person name="Zhang R.-G."/>
        </authorList>
    </citation>
    <scope>NUCLEOTIDE SEQUENCE [LARGE SCALE GENOMIC DNA]</scope>
    <source>
        <tissue evidence="19">Rhizome</tissue>
    </source>
</reference>
<comment type="caution">
    <text evidence="19">The sequence shown here is derived from an EMBL/GenBank/DDBJ whole genome shotgun (WGS) entry which is preliminary data.</text>
</comment>
<evidence type="ECO:0000256" key="12">
    <source>
        <dbReference type="ARBA" id="ARBA00022833"/>
    </source>
</evidence>
<dbReference type="AlphaFoldDB" id="A0A8J5L2D5"/>
<dbReference type="Proteomes" id="UP000734854">
    <property type="component" value="Unassembled WGS sequence"/>
</dbReference>
<keyword evidence="6" id="KW-0934">Plastid</keyword>
<dbReference type="InterPro" id="IPR001841">
    <property type="entry name" value="Znf_RING"/>
</dbReference>
<feature type="chain" id="PRO_5035391603" description="RING-type E3 ubiquitin transferase" evidence="16">
    <location>
        <begin position="25"/>
        <end position="343"/>
    </location>
</feature>
<accession>A0A8J5L2D5</accession>
<keyword evidence="11" id="KW-0833">Ubl conjugation pathway</keyword>
<evidence type="ECO:0000256" key="9">
    <source>
        <dbReference type="ARBA" id="ARBA00022723"/>
    </source>
</evidence>
<evidence type="ECO:0000256" key="3">
    <source>
        <dbReference type="ARBA" id="ARBA00004906"/>
    </source>
</evidence>
<dbReference type="GO" id="GO:0061630">
    <property type="term" value="F:ubiquitin protein ligase activity"/>
    <property type="evidence" value="ECO:0007669"/>
    <property type="project" value="UniProtKB-EC"/>
</dbReference>
<evidence type="ECO:0000256" key="8">
    <source>
        <dbReference type="ARBA" id="ARBA00022692"/>
    </source>
</evidence>
<dbReference type="InterPro" id="IPR022170">
    <property type="entry name" value="MUL1-like"/>
</dbReference>
<dbReference type="EMBL" id="JACMSC010000012">
    <property type="protein sequence ID" value="KAG6494860.1"/>
    <property type="molecule type" value="Genomic_DNA"/>
</dbReference>
<evidence type="ECO:0000313" key="19">
    <source>
        <dbReference type="EMBL" id="KAG6498821.1"/>
    </source>
</evidence>
<dbReference type="GO" id="GO:0016567">
    <property type="term" value="P:protein ubiquitination"/>
    <property type="evidence" value="ECO:0007669"/>
    <property type="project" value="InterPro"/>
</dbReference>
<comment type="subcellular location">
    <subcellularLocation>
        <location evidence="2">Plastid</location>
        <location evidence="2">Chloroplast outer membrane</location>
        <topology evidence="2">Multi-pass membrane protein</topology>
    </subcellularLocation>
</comment>
<dbReference type="InterPro" id="IPR044231">
    <property type="entry name" value="SP1/SPL1"/>
</dbReference>
<keyword evidence="7" id="KW-0808">Transferase</keyword>
<proteinExistence type="predicted"/>